<proteinExistence type="predicted"/>
<organism evidence="1 4">
    <name type="scientific">Mycobacterium tuberculosis</name>
    <dbReference type="NCBI Taxonomy" id="1773"/>
    <lineage>
        <taxon>Bacteria</taxon>
        <taxon>Bacillati</taxon>
        <taxon>Actinomycetota</taxon>
        <taxon>Actinomycetes</taxon>
        <taxon>Mycobacteriales</taxon>
        <taxon>Mycobacteriaceae</taxon>
        <taxon>Mycobacterium</taxon>
        <taxon>Mycobacterium tuberculosis complex</taxon>
    </lineage>
</organism>
<dbReference type="AlphaFoldDB" id="A0A654U2K3"/>
<name>A0A654U2K3_MYCTX</name>
<gene>
    <name evidence="1" type="ORF">ERS007657_02586</name>
    <name evidence="2" type="ORF">ERS007739_00408</name>
</gene>
<protein>
    <submittedName>
        <fullName evidence="1">Uncharacterized protein</fullName>
    </submittedName>
</protein>
<accession>A0A654U2K3</accession>
<dbReference type="EMBL" id="CSBK01000113">
    <property type="protein sequence ID" value="COW96053.1"/>
    <property type="molecule type" value="Genomic_DNA"/>
</dbReference>
<sequence length="59" mass="6772">MDSTFLVSRRRMALICRSCCRISRETLSDMSCASTTPLTKRKYSGMSWSQSPMMNTRLT</sequence>
<evidence type="ECO:0000313" key="3">
    <source>
        <dbReference type="Proteomes" id="UP000039021"/>
    </source>
</evidence>
<reference evidence="3 4" key="2">
    <citation type="submission" date="2015-03" db="EMBL/GenBank/DDBJ databases">
        <authorList>
            <consortium name="Pathogen Informatics"/>
        </authorList>
    </citation>
    <scope>NUCLEOTIDE SEQUENCE [LARGE SCALE GENOMIC DNA]</scope>
    <source>
        <strain evidence="1 4">C09601061</strain>
        <strain evidence="3">N09902308</strain>
    </source>
</reference>
<reference evidence="2" key="1">
    <citation type="submission" date="2015-03" db="EMBL/GenBank/DDBJ databases">
        <authorList>
            <consortium name="Pathogen Informatics"/>
            <person name="Murphy D."/>
        </authorList>
    </citation>
    <scope>NUCLEOTIDE SEQUENCE</scope>
    <source>
        <strain evidence="2">N09902308</strain>
    </source>
</reference>
<evidence type="ECO:0000313" key="2">
    <source>
        <dbReference type="EMBL" id="COW96053.1"/>
    </source>
</evidence>
<evidence type="ECO:0000313" key="4">
    <source>
        <dbReference type="Proteomes" id="UP000046680"/>
    </source>
</evidence>
<dbReference type="Proteomes" id="UP000039021">
    <property type="component" value="Unassembled WGS sequence"/>
</dbReference>
<evidence type="ECO:0000313" key="1">
    <source>
        <dbReference type="EMBL" id="CFR87322.1"/>
    </source>
</evidence>
<dbReference type="Proteomes" id="UP000046680">
    <property type="component" value="Unassembled WGS sequence"/>
</dbReference>
<dbReference type="EMBL" id="CGCX01001027">
    <property type="protein sequence ID" value="CFR87322.1"/>
    <property type="molecule type" value="Genomic_DNA"/>
</dbReference>